<evidence type="ECO:0000256" key="1">
    <source>
        <dbReference type="ARBA" id="ARBA00022679"/>
    </source>
</evidence>
<dbReference type="Pfam" id="PF08659">
    <property type="entry name" value="KR"/>
    <property type="match status" value="1"/>
</dbReference>
<dbReference type="GeneID" id="34562703"/>
<keyword evidence="1" id="KW-0808">Transferase</keyword>
<dbReference type="InterPro" id="IPR036291">
    <property type="entry name" value="NAD(P)-bd_dom_sf"/>
</dbReference>
<organism evidence="3 4">
    <name type="scientific">Colletotrichum orchidophilum</name>
    <dbReference type="NCBI Taxonomy" id="1209926"/>
    <lineage>
        <taxon>Eukaryota</taxon>
        <taxon>Fungi</taxon>
        <taxon>Dikarya</taxon>
        <taxon>Ascomycota</taxon>
        <taxon>Pezizomycotina</taxon>
        <taxon>Sordariomycetes</taxon>
        <taxon>Hypocreomycetidae</taxon>
        <taxon>Glomerellales</taxon>
        <taxon>Glomerellaceae</taxon>
        <taxon>Colletotrichum</taxon>
    </lineage>
</organism>
<feature type="domain" description="Enoyl reductase (ER)" evidence="2">
    <location>
        <begin position="6"/>
        <end position="199"/>
    </location>
</feature>
<evidence type="ECO:0000313" key="3">
    <source>
        <dbReference type="EMBL" id="OHE95177.1"/>
    </source>
</evidence>
<dbReference type="SUPFAM" id="SSF50129">
    <property type="entry name" value="GroES-like"/>
    <property type="match status" value="1"/>
</dbReference>
<evidence type="ECO:0000313" key="4">
    <source>
        <dbReference type="Proteomes" id="UP000176998"/>
    </source>
</evidence>
<proteinExistence type="predicted"/>
<dbReference type="GO" id="GO:0016491">
    <property type="term" value="F:oxidoreductase activity"/>
    <property type="evidence" value="ECO:0007669"/>
    <property type="project" value="InterPro"/>
</dbReference>
<accession>A0A1G4B1C3</accession>
<keyword evidence="4" id="KW-1185">Reference proteome</keyword>
<dbReference type="PANTHER" id="PTHR45681:SF6">
    <property type="entry name" value="POLYKETIDE SYNTHASE 37"/>
    <property type="match status" value="1"/>
</dbReference>
<dbReference type="CDD" id="cd05195">
    <property type="entry name" value="enoyl_red"/>
    <property type="match status" value="1"/>
</dbReference>
<dbReference type="STRING" id="1209926.A0A1G4B1C3"/>
<dbReference type="SUPFAM" id="SSF51735">
    <property type="entry name" value="NAD(P)-binding Rossmann-fold domains"/>
    <property type="match status" value="2"/>
</dbReference>
<comment type="caution">
    <text evidence="3">The sequence shown here is derived from an EMBL/GenBank/DDBJ whole genome shotgun (WGS) entry which is preliminary data.</text>
</comment>
<name>A0A1G4B1C3_9PEZI</name>
<dbReference type="PANTHER" id="PTHR45681">
    <property type="entry name" value="POLYKETIDE SYNTHASE 44-RELATED"/>
    <property type="match status" value="1"/>
</dbReference>
<evidence type="ECO:0000259" key="2">
    <source>
        <dbReference type="SMART" id="SM00829"/>
    </source>
</evidence>
<dbReference type="EMBL" id="MJBS01000087">
    <property type="protein sequence ID" value="OHE95177.1"/>
    <property type="molecule type" value="Genomic_DNA"/>
</dbReference>
<dbReference type="InterPro" id="IPR050444">
    <property type="entry name" value="Polyketide_Synthase"/>
</dbReference>
<dbReference type="InterPro" id="IPR013968">
    <property type="entry name" value="PKS_KR"/>
</dbReference>
<dbReference type="InterPro" id="IPR020843">
    <property type="entry name" value="ER"/>
</dbReference>
<protein>
    <recommendedName>
        <fullName evidence="2">Enoyl reductase (ER) domain-containing protein</fullName>
    </recommendedName>
</protein>
<dbReference type="RefSeq" id="XP_022472339.1">
    <property type="nucleotide sequence ID" value="XM_022621193.1"/>
</dbReference>
<dbReference type="InterPro" id="IPR011032">
    <property type="entry name" value="GroES-like_sf"/>
</dbReference>
<dbReference type="AlphaFoldDB" id="A0A1G4B1C3"/>
<dbReference type="Proteomes" id="UP000176998">
    <property type="component" value="Unassembled WGS sequence"/>
</dbReference>
<reference evidence="3 4" key="1">
    <citation type="submission" date="2016-09" db="EMBL/GenBank/DDBJ databases">
        <authorList>
            <person name="Capua I."/>
            <person name="De Benedictis P."/>
            <person name="Joannis T."/>
            <person name="Lombin L.H."/>
            <person name="Cattoli G."/>
        </authorList>
    </citation>
    <scope>NUCLEOTIDE SEQUENCE [LARGE SCALE GENOMIC DNA]</scope>
    <source>
        <strain evidence="3 4">IMI 309357</strain>
    </source>
</reference>
<dbReference type="OrthoDB" id="329835at2759"/>
<dbReference type="SMART" id="SM00829">
    <property type="entry name" value="PKS_ER"/>
    <property type="match status" value="1"/>
</dbReference>
<dbReference type="Gene3D" id="3.40.50.720">
    <property type="entry name" value="NAD(P)-binding Rossmann-like Domain"/>
    <property type="match status" value="1"/>
</dbReference>
<sequence>MGIVNSNISSLGLEVPGIVIQRGRNVRDLVPGDRVFISIGGCFSTGIIVSEKLCIKISDYIAFQDAATMPERILNLRNASFPEDIERLTGGRVVDIVLNSLSGELLHASWSCVLEFGKMIEIGIRDLFGNSRLALNVFELSRSYPGVDLGHLIEPKPREGNSSISGMYGNRGQANYAAANTFLEAFLQYRRSLGSKAGVIDVGAIIGSGYLADSPVLMERLMGQGICDMKILQIPDALTVIFKAPDSGIQYSTATSFVKNAQLVLRFEVLHL</sequence>
<dbReference type="GO" id="GO:0016740">
    <property type="term" value="F:transferase activity"/>
    <property type="evidence" value="ECO:0007669"/>
    <property type="project" value="UniProtKB-KW"/>
</dbReference>
<dbReference type="Gene3D" id="3.90.180.10">
    <property type="entry name" value="Medium-chain alcohol dehydrogenases, catalytic domain"/>
    <property type="match status" value="2"/>
</dbReference>
<gene>
    <name evidence="3" type="ORF">CORC01_09564</name>
</gene>